<proteinExistence type="predicted"/>
<organism evidence="4 5">
    <name type="scientific">Ancylostoma caninum</name>
    <name type="common">Dog hookworm</name>
    <dbReference type="NCBI Taxonomy" id="29170"/>
    <lineage>
        <taxon>Eukaryota</taxon>
        <taxon>Metazoa</taxon>
        <taxon>Ecdysozoa</taxon>
        <taxon>Nematoda</taxon>
        <taxon>Chromadorea</taxon>
        <taxon>Rhabditida</taxon>
        <taxon>Rhabditina</taxon>
        <taxon>Rhabditomorpha</taxon>
        <taxon>Strongyloidea</taxon>
        <taxon>Ancylostomatidae</taxon>
        <taxon>Ancylostomatinae</taxon>
        <taxon>Ancylostoma</taxon>
    </lineage>
</organism>
<feature type="disulfide bond" evidence="1">
    <location>
        <begin position="39"/>
        <end position="57"/>
    </location>
</feature>
<keyword evidence="5" id="KW-1185">Reference proteome</keyword>
<gene>
    <name evidence="4" type="ORF">ANCCAN_26163</name>
</gene>
<name>A0A368F948_ANCCA</name>
<reference evidence="4 5" key="1">
    <citation type="submission" date="2014-10" db="EMBL/GenBank/DDBJ databases">
        <title>Draft genome of the hookworm Ancylostoma caninum.</title>
        <authorList>
            <person name="Mitreva M."/>
        </authorList>
    </citation>
    <scope>NUCLEOTIDE SEQUENCE [LARGE SCALE GENOMIC DNA]</scope>
    <source>
        <strain evidence="4 5">Baltimore</strain>
    </source>
</reference>
<dbReference type="OrthoDB" id="5920234at2759"/>
<comment type="caution">
    <text evidence="4">The sequence shown here is derived from an EMBL/GenBank/DDBJ whole genome shotgun (WGS) entry which is preliminary data.</text>
</comment>
<keyword evidence="2" id="KW-0732">Signal</keyword>
<evidence type="ECO:0000313" key="4">
    <source>
        <dbReference type="EMBL" id="RCN28098.1"/>
    </source>
</evidence>
<dbReference type="Proteomes" id="UP000252519">
    <property type="component" value="Unassembled WGS sequence"/>
</dbReference>
<evidence type="ECO:0000256" key="1">
    <source>
        <dbReference type="PROSITE-ProRule" id="PRU01005"/>
    </source>
</evidence>
<comment type="caution">
    <text evidence="1">Lacks conserved residue(s) required for the propagation of feature annotation.</text>
</comment>
<evidence type="ECO:0000313" key="5">
    <source>
        <dbReference type="Proteomes" id="UP000252519"/>
    </source>
</evidence>
<feature type="chain" id="PRO_5016612160" evidence="2">
    <location>
        <begin position="20"/>
        <end position="85"/>
    </location>
</feature>
<keyword evidence="1" id="KW-1015">Disulfide bond</keyword>
<dbReference type="EMBL" id="JOJR01003047">
    <property type="protein sequence ID" value="RCN28098.1"/>
    <property type="molecule type" value="Genomic_DNA"/>
</dbReference>
<sequence length="85" mass="9216">MMTIISFFVFLAASSSALATQLRCGTGAESTCCDKDPSCEYRARIGQCSNKNMLIKCQLSCHSCKTDSSGQHTEASRELRQILGS</sequence>
<feature type="signal peptide" evidence="2">
    <location>
        <begin position="1"/>
        <end position="19"/>
    </location>
</feature>
<evidence type="ECO:0000259" key="3">
    <source>
        <dbReference type="PROSITE" id="PS51670"/>
    </source>
</evidence>
<dbReference type="PROSITE" id="PS51670">
    <property type="entry name" value="SHKT"/>
    <property type="match status" value="1"/>
</dbReference>
<dbReference type="AlphaFoldDB" id="A0A368F948"/>
<accession>A0A368F948</accession>
<evidence type="ECO:0000256" key="2">
    <source>
        <dbReference type="SAM" id="SignalP"/>
    </source>
</evidence>
<feature type="domain" description="ShKT" evidence="3">
    <location>
        <begin position="32"/>
        <end position="64"/>
    </location>
</feature>
<protein>
    <submittedName>
        <fullName evidence="4">ShTK domain protein</fullName>
    </submittedName>
</protein>
<dbReference type="InterPro" id="IPR003582">
    <property type="entry name" value="ShKT_dom"/>
</dbReference>
<feature type="disulfide bond" evidence="1">
    <location>
        <begin position="48"/>
        <end position="61"/>
    </location>
</feature>